<evidence type="ECO:0000256" key="6">
    <source>
        <dbReference type="SAM" id="SignalP"/>
    </source>
</evidence>
<comment type="similarity">
    <text evidence="1 5">Belongs to the chaperonin (HSP60) family.</text>
</comment>
<dbReference type="InterPro" id="IPR018370">
    <property type="entry name" value="Chaperonin_Cpn60_CS"/>
</dbReference>
<evidence type="ECO:0000256" key="4">
    <source>
        <dbReference type="ARBA" id="ARBA00023186"/>
    </source>
</evidence>
<feature type="signal peptide" evidence="6">
    <location>
        <begin position="1"/>
        <end position="24"/>
    </location>
</feature>
<dbReference type="PRINTS" id="PR00298">
    <property type="entry name" value="CHAPERONIN60"/>
</dbReference>
<keyword evidence="3" id="KW-0067">ATP-binding</keyword>
<keyword evidence="6" id="KW-0732">Signal</keyword>
<dbReference type="SUPFAM" id="SSF52029">
    <property type="entry name" value="GroEL apical domain-like"/>
    <property type="match status" value="1"/>
</dbReference>
<dbReference type="InterPro" id="IPR001844">
    <property type="entry name" value="Cpn60/GroEL"/>
</dbReference>
<protein>
    <submittedName>
        <fullName evidence="7">Uncharacterized protein</fullName>
    </submittedName>
</protein>
<evidence type="ECO:0000256" key="3">
    <source>
        <dbReference type="ARBA" id="ARBA00022840"/>
    </source>
</evidence>
<proteinExistence type="inferred from homology"/>
<dbReference type="SUPFAM" id="SSF54849">
    <property type="entry name" value="GroEL-intermediate domain like"/>
    <property type="match status" value="1"/>
</dbReference>
<feature type="chain" id="PRO_5026761148" evidence="6">
    <location>
        <begin position="25"/>
        <end position="198"/>
    </location>
</feature>
<accession>A0A6M2EY75</accession>
<dbReference type="Pfam" id="PF00118">
    <property type="entry name" value="Cpn60_TCP1"/>
    <property type="match status" value="1"/>
</dbReference>
<dbReference type="InterPro" id="IPR002423">
    <property type="entry name" value="Cpn60/GroEL/TCP-1"/>
</dbReference>
<dbReference type="GO" id="GO:0042026">
    <property type="term" value="P:protein refolding"/>
    <property type="evidence" value="ECO:0007669"/>
    <property type="project" value="InterPro"/>
</dbReference>
<dbReference type="InterPro" id="IPR027413">
    <property type="entry name" value="GROEL-like_equatorial_sf"/>
</dbReference>
<dbReference type="PANTHER" id="PTHR45633">
    <property type="entry name" value="60 KDA HEAT SHOCK PROTEIN, MITOCHONDRIAL"/>
    <property type="match status" value="1"/>
</dbReference>
<name>A0A6M2EY75_9ROSI</name>
<dbReference type="InterPro" id="IPR027409">
    <property type="entry name" value="GroEL-like_apical_dom_sf"/>
</dbReference>
<organism evidence="7">
    <name type="scientific">Populus davidiana</name>
    <dbReference type="NCBI Taxonomy" id="266767"/>
    <lineage>
        <taxon>Eukaryota</taxon>
        <taxon>Viridiplantae</taxon>
        <taxon>Streptophyta</taxon>
        <taxon>Embryophyta</taxon>
        <taxon>Tracheophyta</taxon>
        <taxon>Spermatophyta</taxon>
        <taxon>Magnoliopsida</taxon>
        <taxon>eudicotyledons</taxon>
        <taxon>Gunneridae</taxon>
        <taxon>Pentapetalae</taxon>
        <taxon>rosids</taxon>
        <taxon>fabids</taxon>
        <taxon>Malpighiales</taxon>
        <taxon>Salicaceae</taxon>
        <taxon>Saliceae</taxon>
        <taxon>Populus</taxon>
    </lineage>
</organism>
<dbReference type="GO" id="GO:0140662">
    <property type="term" value="F:ATP-dependent protein folding chaperone"/>
    <property type="evidence" value="ECO:0007669"/>
    <property type="project" value="InterPro"/>
</dbReference>
<evidence type="ECO:0000256" key="5">
    <source>
        <dbReference type="RuleBase" id="RU000418"/>
    </source>
</evidence>
<dbReference type="SUPFAM" id="SSF48592">
    <property type="entry name" value="GroEL equatorial domain-like"/>
    <property type="match status" value="1"/>
</dbReference>
<dbReference type="Gene3D" id="1.10.560.10">
    <property type="entry name" value="GroEL-like equatorial domain"/>
    <property type="match status" value="1"/>
</dbReference>
<dbReference type="EMBL" id="GILB01010037">
    <property type="protein sequence ID" value="NUU90370.1"/>
    <property type="molecule type" value="Transcribed_RNA"/>
</dbReference>
<evidence type="ECO:0000256" key="2">
    <source>
        <dbReference type="ARBA" id="ARBA00022741"/>
    </source>
</evidence>
<dbReference type="GO" id="GO:0005524">
    <property type="term" value="F:ATP binding"/>
    <property type="evidence" value="ECO:0007669"/>
    <property type="project" value="UniProtKB-KW"/>
</dbReference>
<evidence type="ECO:0000256" key="1">
    <source>
        <dbReference type="ARBA" id="ARBA00006607"/>
    </source>
</evidence>
<dbReference type="AlphaFoldDB" id="A0A6M2EY75"/>
<evidence type="ECO:0000313" key="7">
    <source>
        <dbReference type="EMBL" id="NUU90370.1"/>
    </source>
</evidence>
<sequence>MTIIGRSLHLLCCVIHAIPKPSGADFLSGDFGLTLGSVTSDQLGIARKVTITSNSTTIVADSATKAEIQARILQIKKDLAETDNAALSRKLSERIAKLSGGVAVIKVGAHTETELVDRKLRIEDAKNATFAAMDEGIVPGGGATYVHLSEQISSIKKSMKDENEKIGADIVAKVCSRFLSFFKSYFLHTFASLGFDLR</sequence>
<dbReference type="PROSITE" id="PS00296">
    <property type="entry name" value="CHAPERONINS_CPN60"/>
    <property type="match status" value="1"/>
</dbReference>
<keyword evidence="4" id="KW-0143">Chaperone</keyword>
<dbReference type="InterPro" id="IPR027410">
    <property type="entry name" value="TCP-1-like_intermed_sf"/>
</dbReference>
<reference evidence="7" key="1">
    <citation type="submission" date="2020-03" db="EMBL/GenBank/DDBJ databases">
        <authorList>
            <person name="Zhang R."/>
        </authorList>
    </citation>
    <scope>NUCLEOTIDE SEQUENCE</scope>
</reference>
<keyword evidence="2" id="KW-0547">Nucleotide-binding</keyword>